<dbReference type="GO" id="GO:1990904">
    <property type="term" value="C:ribonucleoprotein complex"/>
    <property type="evidence" value="ECO:0007669"/>
    <property type="project" value="UniProtKB-KW"/>
</dbReference>
<dbReference type="EMBL" id="CP036271">
    <property type="protein sequence ID" value="QDT54730.1"/>
    <property type="molecule type" value="Genomic_DNA"/>
</dbReference>
<dbReference type="FunCoup" id="A0A517SF66">
    <property type="interactions" value="665"/>
</dbReference>
<dbReference type="Proteomes" id="UP000315700">
    <property type="component" value="Chromosome"/>
</dbReference>
<evidence type="ECO:0000256" key="2">
    <source>
        <dbReference type="ARBA" id="ARBA00022980"/>
    </source>
</evidence>
<dbReference type="InterPro" id="IPR036899">
    <property type="entry name" value="Ribosomal_uL13_sf"/>
</dbReference>
<comment type="subunit">
    <text evidence="4">Part of the 50S ribosomal subunit.</text>
</comment>
<dbReference type="NCBIfam" id="TIGR01066">
    <property type="entry name" value="rplM_bact"/>
    <property type="match status" value="1"/>
</dbReference>
<comment type="similarity">
    <text evidence="1 4">Belongs to the universal ribosomal protein uL13 family.</text>
</comment>
<dbReference type="PIRSF" id="PIRSF002181">
    <property type="entry name" value="Ribosomal_L13"/>
    <property type="match status" value="1"/>
</dbReference>
<sequence length="159" mass="18064">MSKTYMANAQTVDRKWVVIDADGQIVGRLATKIATILMGKHKPTYTPHVECGDSVIVVNCEHVKFSGKPLGTEEFPNFSSKMAKKDYEYYTGFPSGRRLIKASTYLERRPDHILREAVRRMLPKNKLGPHMLNRLKIYKGPSHPHQAQMPVDCPAELLK</sequence>
<dbReference type="GO" id="GO:0006412">
    <property type="term" value="P:translation"/>
    <property type="evidence" value="ECO:0007669"/>
    <property type="project" value="UniProtKB-UniRule"/>
</dbReference>
<dbReference type="HAMAP" id="MF_01366">
    <property type="entry name" value="Ribosomal_uL13"/>
    <property type="match status" value="1"/>
</dbReference>
<dbReference type="GO" id="GO:0003729">
    <property type="term" value="F:mRNA binding"/>
    <property type="evidence" value="ECO:0007669"/>
    <property type="project" value="TreeGrafter"/>
</dbReference>
<keyword evidence="3 4" id="KW-0687">Ribonucleoprotein</keyword>
<dbReference type="AlphaFoldDB" id="A0A517SF66"/>
<dbReference type="PANTHER" id="PTHR11545:SF2">
    <property type="entry name" value="LARGE RIBOSOMAL SUBUNIT PROTEIN UL13M"/>
    <property type="match status" value="1"/>
</dbReference>
<dbReference type="GO" id="GO:0005840">
    <property type="term" value="C:ribosome"/>
    <property type="evidence" value="ECO:0007669"/>
    <property type="project" value="UniProtKB-KW"/>
</dbReference>
<keyword evidence="6" id="KW-1185">Reference proteome</keyword>
<gene>
    <name evidence="4 5" type="primary">rplM</name>
    <name evidence="5" type="ORF">Pan44_27650</name>
</gene>
<comment type="function">
    <text evidence="4">This protein is one of the early assembly proteins of the 50S ribosomal subunit, although it is not seen to bind rRNA by itself. It is important during the early stages of 50S assembly.</text>
</comment>
<keyword evidence="2 4" id="KW-0689">Ribosomal protein</keyword>
<organism evidence="5 6">
    <name type="scientific">Caulifigura coniformis</name>
    <dbReference type="NCBI Taxonomy" id="2527983"/>
    <lineage>
        <taxon>Bacteria</taxon>
        <taxon>Pseudomonadati</taxon>
        <taxon>Planctomycetota</taxon>
        <taxon>Planctomycetia</taxon>
        <taxon>Planctomycetales</taxon>
        <taxon>Planctomycetaceae</taxon>
        <taxon>Caulifigura</taxon>
    </lineage>
</organism>
<dbReference type="CDD" id="cd00392">
    <property type="entry name" value="Ribosomal_L13"/>
    <property type="match status" value="1"/>
</dbReference>
<protein>
    <recommendedName>
        <fullName evidence="4">Large ribosomal subunit protein uL13</fullName>
    </recommendedName>
</protein>
<accession>A0A517SF66</accession>
<evidence type="ECO:0000313" key="6">
    <source>
        <dbReference type="Proteomes" id="UP000315700"/>
    </source>
</evidence>
<evidence type="ECO:0000256" key="1">
    <source>
        <dbReference type="ARBA" id="ARBA00006227"/>
    </source>
</evidence>
<evidence type="ECO:0000313" key="5">
    <source>
        <dbReference type="EMBL" id="QDT54730.1"/>
    </source>
</evidence>
<reference evidence="5 6" key="1">
    <citation type="submission" date="2019-02" db="EMBL/GenBank/DDBJ databases">
        <title>Deep-cultivation of Planctomycetes and their phenomic and genomic characterization uncovers novel biology.</title>
        <authorList>
            <person name="Wiegand S."/>
            <person name="Jogler M."/>
            <person name="Boedeker C."/>
            <person name="Pinto D."/>
            <person name="Vollmers J."/>
            <person name="Rivas-Marin E."/>
            <person name="Kohn T."/>
            <person name="Peeters S.H."/>
            <person name="Heuer A."/>
            <person name="Rast P."/>
            <person name="Oberbeckmann S."/>
            <person name="Bunk B."/>
            <person name="Jeske O."/>
            <person name="Meyerdierks A."/>
            <person name="Storesund J.E."/>
            <person name="Kallscheuer N."/>
            <person name="Luecker S."/>
            <person name="Lage O.M."/>
            <person name="Pohl T."/>
            <person name="Merkel B.J."/>
            <person name="Hornburger P."/>
            <person name="Mueller R.-W."/>
            <person name="Bruemmer F."/>
            <person name="Labrenz M."/>
            <person name="Spormann A.M."/>
            <person name="Op den Camp H."/>
            <person name="Overmann J."/>
            <person name="Amann R."/>
            <person name="Jetten M.S.M."/>
            <person name="Mascher T."/>
            <person name="Medema M.H."/>
            <person name="Devos D.P."/>
            <person name="Kaster A.-K."/>
            <person name="Ovreas L."/>
            <person name="Rohde M."/>
            <person name="Galperin M.Y."/>
            <person name="Jogler C."/>
        </authorList>
    </citation>
    <scope>NUCLEOTIDE SEQUENCE [LARGE SCALE GENOMIC DNA]</scope>
    <source>
        <strain evidence="5 6">Pan44</strain>
    </source>
</reference>
<dbReference type="GO" id="GO:0003735">
    <property type="term" value="F:structural constituent of ribosome"/>
    <property type="evidence" value="ECO:0007669"/>
    <property type="project" value="InterPro"/>
</dbReference>
<dbReference type="Pfam" id="PF00572">
    <property type="entry name" value="Ribosomal_L13"/>
    <property type="match status" value="1"/>
</dbReference>
<dbReference type="OrthoDB" id="9801330at2"/>
<proteinExistence type="inferred from homology"/>
<dbReference type="InterPro" id="IPR005823">
    <property type="entry name" value="Ribosomal_uL13_bac-type"/>
</dbReference>
<evidence type="ECO:0000256" key="3">
    <source>
        <dbReference type="ARBA" id="ARBA00023274"/>
    </source>
</evidence>
<dbReference type="KEGG" id="ccos:Pan44_27650"/>
<name>A0A517SF66_9PLAN</name>
<evidence type="ECO:0000256" key="4">
    <source>
        <dbReference type="HAMAP-Rule" id="MF_01366"/>
    </source>
</evidence>
<dbReference type="GO" id="GO:0017148">
    <property type="term" value="P:negative regulation of translation"/>
    <property type="evidence" value="ECO:0007669"/>
    <property type="project" value="TreeGrafter"/>
</dbReference>
<dbReference type="PANTHER" id="PTHR11545">
    <property type="entry name" value="RIBOSOMAL PROTEIN L13"/>
    <property type="match status" value="1"/>
</dbReference>
<dbReference type="Gene3D" id="3.90.1180.10">
    <property type="entry name" value="Ribosomal protein L13"/>
    <property type="match status" value="1"/>
</dbReference>
<dbReference type="SUPFAM" id="SSF52161">
    <property type="entry name" value="Ribosomal protein L13"/>
    <property type="match status" value="1"/>
</dbReference>
<dbReference type="InterPro" id="IPR005822">
    <property type="entry name" value="Ribosomal_uL13"/>
</dbReference>
<dbReference type="InParanoid" id="A0A517SF66"/>